<dbReference type="AlphaFoldDB" id="A0A8J9YJZ2"/>
<dbReference type="InterPro" id="IPR029058">
    <property type="entry name" value="AB_hydrolase_fold"/>
</dbReference>
<dbReference type="Proteomes" id="UP000838412">
    <property type="component" value="Chromosome 1"/>
</dbReference>
<name>A0A8J9YJZ2_BRALA</name>
<feature type="domain" description="Serine aminopeptidase S33" evidence="1">
    <location>
        <begin position="157"/>
        <end position="244"/>
    </location>
</feature>
<accession>A0A8J9YJZ2</accession>
<evidence type="ECO:0000259" key="1">
    <source>
        <dbReference type="Pfam" id="PF12146"/>
    </source>
</evidence>
<dbReference type="InterPro" id="IPR022742">
    <property type="entry name" value="Hydrolase_4"/>
</dbReference>
<gene>
    <name evidence="2" type="primary">MGLL</name>
    <name evidence="2" type="ORF">BLAG_LOCUS1988</name>
</gene>
<organism evidence="2 3">
    <name type="scientific">Branchiostoma lanceolatum</name>
    <name type="common">Common lancelet</name>
    <name type="synonym">Amphioxus lanceolatum</name>
    <dbReference type="NCBI Taxonomy" id="7740"/>
    <lineage>
        <taxon>Eukaryota</taxon>
        <taxon>Metazoa</taxon>
        <taxon>Chordata</taxon>
        <taxon>Cephalochordata</taxon>
        <taxon>Leptocardii</taxon>
        <taxon>Amphioxiformes</taxon>
        <taxon>Branchiostomatidae</taxon>
        <taxon>Branchiostoma</taxon>
    </lineage>
</organism>
<dbReference type="OrthoDB" id="2498029at2759"/>
<dbReference type="EMBL" id="OV696686">
    <property type="protein sequence ID" value="CAH1233135.1"/>
    <property type="molecule type" value="Genomic_DNA"/>
</dbReference>
<sequence>MEVQEPETDGSLKGVSYMANADGLSLYCRVWEPSMGEGQRPRAAVFVAHGLGSHCLLGMEKLVGLLIDQGILVFAHDHVNHGRSEGERGVIPDLNILVRDVLQHVDAITSKHSDIPVFLLGRSLGGLVCTAATLERPEQFAGLMLIAPALKTPTAWQQRLITEDPYEWGYERIKLQSALNLAEHVTRTLGLLPIIACPFLVMHGEDDTIINVSASRNVYHLIKSNDKEIKTYPNCRHALLLEEEEDAAKVLQDIADCNVRRYIGDEDKACRREGMSWILRQKKILRPRKILRERKILRQKAQ</sequence>
<dbReference type="InterPro" id="IPR051044">
    <property type="entry name" value="MAG_DAG_Lipase"/>
</dbReference>
<feature type="domain" description="Serine aminopeptidase S33" evidence="1">
    <location>
        <begin position="39"/>
        <end position="155"/>
    </location>
</feature>
<evidence type="ECO:0000313" key="3">
    <source>
        <dbReference type="Proteomes" id="UP000838412"/>
    </source>
</evidence>
<dbReference type="SUPFAM" id="SSF53474">
    <property type="entry name" value="alpha/beta-Hydrolases"/>
    <property type="match status" value="1"/>
</dbReference>
<dbReference type="PANTHER" id="PTHR11614">
    <property type="entry name" value="PHOSPHOLIPASE-RELATED"/>
    <property type="match status" value="1"/>
</dbReference>
<dbReference type="Pfam" id="PF12146">
    <property type="entry name" value="Hydrolase_4"/>
    <property type="match status" value="2"/>
</dbReference>
<keyword evidence="3" id="KW-1185">Reference proteome</keyword>
<evidence type="ECO:0000313" key="2">
    <source>
        <dbReference type="EMBL" id="CAH1233135.1"/>
    </source>
</evidence>
<dbReference type="Gene3D" id="3.40.50.1820">
    <property type="entry name" value="alpha/beta hydrolase"/>
    <property type="match status" value="1"/>
</dbReference>
<proteinExistence type="predicted"/>
<protein>
    <submittedName>
        <fullName evidence="2">MGLL protein</fullName>
    </submittedName>
</protein>
<reference evidence="2" key="1">
    <citation type="submission" date="2022-01" db="EMBL/GenBank/DDBJ databases">
        <authorList>
            <person name="Braso-Vives M."/>
        </authorList>
    </citation>
    <scope>NUCLEOTIDE SEQUENCE</scope>
</reference>